<evidence type="ECO:0000313" key="2">
    <source>
        <dbReference type="Proteomes" id="UP001152795"/>
    </source>
</evidence>
<dbReference type="OrthoDB" id="9445642at2759"/>
<feature type="non-terminal residue" evidence="1">
    <location>
        <position position="71"/>
    </location>
</feature>
<reference evidence="1" key="1">
    <citation type="submission" date="2020-04" db="EMBL/GenBank/DDBJ databases">
        <authorList>
            <person name="Alioto T."/>
            <person name="Alioto T."/>
            <person name="Gomez Garrido J."/>
        </authorList>
    </citation>
    <scope>NUCLEOTIDE SEQUENCE</scope>
    <source>
        <strain evidence="1">A484AB</strain>
    </source>
</reference>
<evidence type="ECO:0000313" key="1">
    <source>
        <dbReference type="EMBL" id="CAB4023303.1"/>
    </source>
</evidence>
<name>A0A7D9J795_PARCT</name>
<accession>A0A7D9J795</accession>
<keyword evidence="2" id="KW-1185">Reference proteome</keyword>
<dbReference type="Proteomes" id="UP001152795">
    <property type="component" value="Unassembled WGS sequence"/>
</dbReference>
<organism evidence="1 2">
    <name type="scientific">Paramuricea clavata</name>
    <name type="common">Red gorgonian</name>
    <name type="synonym">Violescent sea-whip</name>
    <dbReference type="NCBI Taxonomy" id="317549"/>
    <lineage>
        <taxon>Eukaryota</taxon>
        <taxon>Metazoa</taxon>
        <taxon>Cnidaria</taxon>
        <taxon>Anthozoa</taxon>
        <taxon>Octocorallia</taxon>
        <taxon>Malacalcyonacea</taxon>
        <taxon>Plexauridae</taxon>
        <taxon>Paramuricea</taxon>
    </lineage>
</organism>
<dbReference type="EMBL" id="CACRXK020012430">
    <property type="protein sequence ID" value="CAB4023303.1"/>
    <property type="molecule type" value="Genomic_DNA"/>
</dbReference>
<proteinExistence type="predicted"/>
<gene>
    <name evidence="1" type="ORF">PACLA_8A036176</name>
</gene>
<dbReference type="AlphaFoldDB" id="A0A7D9J795"/>
<protein>
    <submittedName>
        <fullName evidence="1">Uncharacterized protein</fullName>
    </submittedName>
</protein>
<sequence>MTMEFYQNSSSNVSTANSIITLCHNVEVHITENTLESVISDTVCCFINLFMAIISLCSNALVVKVYLKLTS</sequence>
<comment type="caution">
    <text evidence="1">The sequence shown here is derived from an EMBL/GenBank/DDBJ whole genome shotgun (WGS) entry which is preliminary data.</text>
</comment>